<reference evidence="2" key="1">
    <citation type="submission" date="2015-10" db="EMBL/GenBank/DDBJ databases">
        <title>Draft Genome Sequences of 11 Lactococcus lactis subspecies cremoris strains.</title>
        <authorList>
            <person name="Wels M."/>
            <person name="Backus L."/>
            <person name="Boekhorst J."/>
            <person name="Dijkstra A."/>
            <person name="Beerthuizen M."/>
            <person name="Kelly W."/>
            <person name="Siezen R."/>
            <person name="Bachmann H."/>
            <person name="Van Hijum S."/>
        </authorList>
    </citation>
    <scope>NUCLEOTIDE SEQUENCE [LARGE SCALE GENOMIC DNA]</scope>
    <source>
        <strain evidence="2">M20</strain>
    </source>
</reference>
<dbReference type="Proteomes" id="UP000053719">
    <property type="component" value="Unassembled WGS sequence"/>
</dbReference>
<dbReference type="PATRIC" id="fig|1360.114.peg.1663"/>
<gene>
    <name evidence="1" type="ORF">M20_1270</name>
</gene>
<name>A0A0V8E5M4_LACLL</name>
<sequence>MIFSDPYVQEIISQILNKTPSPSLNIPIQKNMVGQIQEQRRVLEDIKSKNLLPYILKLSALENEIKSMNHSKYEEEIEKIFEQSKQR</sequence>
<dbReference type="EMBL" id="LKLU01000073">
    <property type="protein sequence ID" value="KSU20936.1"/>
    <property type="molecule type" value="Genomic_DNA"/>
</dbReference>
<dbReference type="AlphaFoldDB" id="A0A0V8E5M4"/>
<accession>A0A0V8E5M4</accession>
<evidence type="ECO:0000313" key="1">
    <source>
        <dbReference type="EMBL" id="KSU20936.1"/>
    </source>
</evidence>
<protein>
    <submittedName>
        <fullName evidence="1">Uncharacterized protein</fullName>
    </submittedName>
</protein>
<proteinExistence type="predicted"/>
<comment type="caution">
    <text evidence="1">The sequence shown here is derived from an EMBL/GenBank/DDBJ whole genome shotgun (WGS) entry which is preliminary data.</text>
</comment>
<organism evidence="1 2">
    <name type="scientific">Lactococcus lactis subsp. lactis</name>
    <name type="common">Streptococcus lactis</name>
    <dbReference type="NCBI Taxonomy" id="1360"/>
    <lineage>
        <taxon>Bacteria</taxon>
        <taxon>Bacillati</taxon>
        <taxon>Bacillota</taxon>
        <taxon>Bacilli</taxon>
        <taxon>Lactobacillales</taxon>
        <taxon>Streptococcaceae</taxon>
        <taxon>Lactococcus</taxon>
    </lineage>
</organism>
<dbReference type="RefSeq" id="WP_058211752.1">
    <property type="nucleotide sequence ID" value="NZ_LKLU01000073.1"/>
</dbReference>
<evidence type="ECO:0000313" key="2">
    <source>
        <dbReference type="Proteomes" id="UP000053719"/>
    </source>
</evidence>